<evidence type="ECO:0000256" key="1">
    <source>
        <dbReference type="ARBA" id="ARBA00022555"/>
    </source>
</evidence>
<dbReference type="Pfam" id="PF03054">
    <property type="entry name" value="tRNA_Me_trans"/>
    <property type="match status" value="1"/>
</dbReference>
<dbReference type="GO" id="GO:0000049">
    <property type="term" value="F:tRNA binding"/>
    <property type="evidence" value="ECO:0007669"/>
    <property type="project" value="UniProtKB-KW"/>
</dbReference>
<dbReference type="InterPro" id="IPR046885">
    <property type="entry name" value="MnmA-like_C"/>
</dbReference>
<dbReference type="EC" id="2.8.1.13" evidence="9"/>
<feature type="active site" description="Cysteine persulfide intermediate" evidence="9">
    <location>
        <position position="242"/>
    </location>
</feature>
<feature type="binding site" evidence="9">
    <location>
        <begin position="48"/>
        <end position="55"/>
    </location>
    <ligand>
        <name>ATP</name>
        <dbReference type="ChEBI" id="CHEBI:30616"/>
    </ligand>
</feature>
<dbReference type="GO" id="GO:0002143">
    <property type="term" value="P:tRNA wobble position uridine thiolation"/>
    <property type="evidence" value="ECO:0007669"/>
    <property type="project" value="TreeGrafter"/>
</dbReference>
<dbReference type="CDD" id="cd01998">
    <property type="entry name" value="MnmA_TRMU-like"/>
    <property type="match status" value="1"/>
</dbReference>
<dbReference type="InterPro" id="IPR014729">
    <property type="entry name" value="Rossmann-like_a/b/a_fold"/>
</dbReference>
<keyword evidence="6 9" id="KW-0694">RNA-binding</keyword>
<evidence type="ECO:0000313" key="14">
    <source>
        <dbReference type="Proteomes" id="UP000198757"/>
    </source>
</evidence>
<evidence type="ECO:0000256" key="6">
    <source>
        <dbReference type="ARBA" id="ARBA00022884"/>
    </source>
</evidence>
<dbReference type="Pfam" id="PF20259">
    <property type="entry name" value="tRNA_Me_trans_M"/>
    <property type="match status" value="1"/>
</dbReference>
<name>A0A1G6KU13_NIADE</name>
<dbReference type="Proteomes" id="UP000198757">
    <property type="component" value="Unassembled WGS sequence"/>
</dbReference>
<dbReference type="PANTHER" id="PTHR11933:SF5">
    <property type="entry name" value="MITOCHONDRIAL TRNA-SPECIFIC 2-THIOURIDYLASE 1"/>
    <property type="match status" value="1"/>
</dbReference>
<dbReference type="STRING" id="1285928.SAMN04487894_102105"/>
<protein>
    <recommendedName>
        <fullName evidence="9">tRNA-specific 2-thiouridylase MnmA</fullName>
        <ecNumber evidence="9">2.8.1.13</ecNumber>
    </recommendedName>
</protein>
<dbReference type="GO" id="GO:0005737">
    <property type="term" value="C:cytoplasm"/>
    <property type="evidence" value="ECO:0007669"/>
    <property type="project" value="UniProtKB-SubCell"/>
</dbReference>
<dbReference type="InterPro" id="IPR046884">
    <property type="entry name" value="MnmA-like_central"/>
</dbReference>
<dbReference type="Gene3D" id="2.30.30.280">
    <property type="entry name" value="Adenine nucleotide alpha hydrolases-like domains"/>
    <property type="match status" value="1"/>
</dbReference>
<keyword evidence="4 9" id="KW-0547">Nucleotide-binding</keyword>
<feature type="domain" description="tRNA-specific 2-thiouridylase MnmA-like central" evidence="12">
    <location>
        <begin position="265"/>
        <end position="318"/>
    </location>
</feature>
<evidence type="ECO:0000256" key="3">
    <source>
        <dbReference type="ARBA" id="ARBA00022694"/>
    </source>
</evidence>
<dbReference type="GO" id="GO:0103016">
    <property type="term" value="F:tRNA-uridine 2-sulfurtransferase activity"/>
    <property type="evidence" value="ECO:0007669"/>
    <property type="project" value="UniProtKB-EC"/>
</dbReference>
<feature type="region of interest" description="Disordered" evidence="10">
    <location>
        <begin position="1"/>
        <end position="24"/>
    </location>
</feature>
<keyword evidence="2 9" id="KW-0808">Transferase</keyword>
<feature type="binding site" evidence="9">
    <location>
        <position position="74"/>
    </location>
    <ligand>
        <name>ATP</name>
        <dbReference type="ChEBI" id="CHEBI:30616"/>
    </ligand>
</feature>
<sequence>MIYNALPSFNPRKKTGNNTAAGRAPQLPNLHLSLQIIIMSKKGKVLVAMSGGIDSTVAALMLNDQGYEVIGITMKTWDYTGSGGGKKETGCCNVDSFNDARMAAVQHGFPHFILDIREEFGDFVVNDFVEEYLAGRTPNPCVLCNTHIKWRALLKRADALGCDFIATGHYAKVRRHDNGRFVISKAVDHTKDQSYVLWGVDQDLLARTILPLGGFHKTEIRQMAMDYGYPELAKKSESYEICFVPDNDYRGFLKRRVEGLEERVNGGNFIDKNGKVLGQHKGYPFYTIGQRKGLDIALGRPVFVTEINPDNNTVVLGDEEDLEKNEMLVGRINYIKYDAVTPGMEATTKIRYKDSGTLSNLYMEGDAIKVSFYQDAKGIAPGQSAVFYEGDDVIGGGIIRSGRKFPLPVI</sequence>
<dbReference type="SUPFAM" id="SSF52402">
    <property type="entry name" value="Adenine nucleotide alpha hydrolases-like"/>
    <property type="match status" value="1"/>
</dbReference>
<evidence type="ECO:0000256" key="9">
    <source>
        <dbReference type="HAMAP-Rule" id="MF_00144"/>
    </source>
</evidence>
<keyword evidence="3 9" id="KW-0819">tRNA processing</keyword>
<keyword evidence="5 9" id="KW-0067">ATP-binding</keyword>
<dbReference type="PANTHER" id="PTHR11933">
    <property type="entry name" value="TRNA 5-METHYLAMINOMETHYL-2-THIOURIDYLATE -METHYLTRANSFERASE"/>
    <property type="match status" value="1"/>
</dbReference>
<comment type="caution">
    <text evidence="9">Lacks conserved residue(s) required for the propagation of feature annotation.</text>
</comment>
<keyword evidence="14" id="KW-1185">Reference proteome</keyword>
<dbReference type="HAMAP" id="MF_00144">
    <property type="entry name" value="tRNA_thiouridyl_MnmA"/>
    <property type="match status" value="1"/>
</dbReference>
<evidence type="ECO:0000259" key="12">
    <source>
        <dbReference type="Pfam" id="PF20259"/>
    </source>
</evidence>
<comment type="catalytic activity">
    <reaction evidence="8 9">
        <text>S-sulfanyl-L-cysteinyl-[protein] + uridine(34) in tRNA + AH2 + ATP = 2-thiouridine(34) in tRNA + L-cysteinyl-[protein] + A + AMP + diphosphate + H(+)</text>
        <dbReference type="Rhea" id="RHEA:47032"/>
        <dbReference type="Rhea" id="RHEA-COMP:10131"/>
        <dbReference type="Rhea" id="RHEA-COMP:11726"/>
        <dbReference type="Rhea" id="RHEA-COMP:11727"/>
        <dbReference type="Rhea" id="RHEA-COMP:11728"/>
        <dbReference type="ChEBI" id="CHEBI:13193"/>
        <dbReference type="ChEBI" id="CHEBI:15378"/>
        <dbReference type="ChEBI" id="CHEBI:17499"/>
        <dbReference type="ChEBI" id="CHEBI:29950"/>
        <dbReference type="ChEBI" id="CHEBI:30616"/>
        <dbReference type="ChEBI" id="CHEBI:33019"/>
        <dbReference type="ChEBI" id="CHEBI:61963"/>
        <dbReference type="ChEBI" id="CHEBI:65315"/>
        <dbReference type="ChEBI" id="CHEBI:87170"/>
        <dbReference type="ChEBI" id="CHEBI:456215"/>
        <dbReference type="EC" id="2.8.1.13"/>
    </reaction>
</comment>
<dbReference type="InterPro" id="IPR023382">
    <property type="entry name" value="MnmA-like_central_sf"/>
</dbReference>
<dbReference type="Pfam" id="PF20258">
    <property type="entry name" value="tRNA_Me_trans_C"/>
    <property type="match status" value="1"/>
</dbReference>
<dbReference type="Gene3D" id="2.40.30.10">
    <property type="entry name" value="Translation factors"/>
    <property type="match status" value="1"/>
</dbReference>
<evidence type="ECO:0000256" key="5">
    <source>
        <dbReference type="ARBA" id="ARBA00022840"/>
    </source>
</evidence>
<evidence type="ECO:0000256" key="4">
    <source>
        <dbReference type="ARBA" id="ARBA00022741"/>
    </source>
</evidence>
<gene>
    <name evidence="9" type="primary">mnmA</name>
    <name evidence="13" type="ORF">SAMN04487894_102105</name>
</gene>
<reference evidence="14" key="1">
    <citation type="submission" date="2016-10" db="EMBL/GenBank/DDBJ databases">
        <authorList>
            <person name="Varghese N."/>
            <person name="Submissions S."/>
        </authorList>
    </citation>
    <scope>NUCLEOTIDE SEQUENCE [LARGE SCALE GENOMIC DNA]</scope>
    <source>
        <strain evidence="14">DSM 25811 / CCM 8410 / LMG 26954 / E90</strain>
    </source>
</reference>
<evidence type="ECO:0000259" key="11">
    <source>
        <dbReference type="Pfam" id="PF20258"/>
    </source>
</evidence>
<dbReference type="NCBIfam" id="TIGR00420">
    <property type="entry name" value="trmU"/>
    <property type="match status" value="1"/>
</dbReference>
<feature type="site" description="Interaction with tRNA" evidence="9">
    <location>
        <position position="169"/>
    </location>
</feature>
<evidence type="ECO:0000256" key="8">
    <source>
        <dbReference type="ARBA" id="ARBA00051542"/>
    </source>
</evidence>
<evidence type="ECO:0000256" key="7">
    <source>
        <dbReference type="ARBA" id="ARBA00023157"/>
    </source>
</evidence>
<keyword evidence="7" id="KW-1015">Disulfide bond</keyword>
<accession>A0A1G6KU13</accession>
<evidence type="ECO:0000256" key="2">
    <source>
        <dbReference type="ARBA" id="ARBA00022679"/>
    </source>
</evidence>
<feature type="binding site" evidence="9">
    <location>
        <position position="168"/>
    </location>
    <ligand>
        <name>ATP</name>
        <dbReference type="ChEBI" id="CHEBI:30616"/>
    </ligand>
</feature>
<feature type="region of interest" description="Interaction with tRNA" evidence="9">
    <location>
        <begin position="351"/>
        <end position="352"/>
    </location>
</feature>
<dbReference type="NCBIfam" id="NF001138">
    <property type="entry name" value="PRK00143.1"/>
    <property type="match status" value="1"/>
</dbReference>
<keyword evidence="9" id="KW-0963">Cytoplasm</keyword>
<dbReference type="Gene3D" id="3.40.50.620">
    <property type="entry name" value="HUPs"/>
    <property type="match status" value="1"/>
</dbReference>
<dbReference type="InterPro" id="IPR004506">
    <property type="entry name" value="MnmA-like"/>
</dbReference>
<feature type="site" description="Interaction with tRNA" evidence="9">
    <location>
        <position position="383"/>
    </location>
</feature>
<comment type="similarity">
    <text evidence="9">Belongs to the MnmA/TRMU family.</text>
</comment>
<feature type="active site" description="Nucleophile" evidence="9">
    <location>
        <position position="144"/>
    </location>
</feature>
<comment type="subcellular location">
    <subcellularLocation>
        <location evidence="9">Cytoplasm</location>
    </subcellularLocation>
</comment>
<proteinExistence type="inferred from homology"/>
<feature type="region of interest" description="Interaction with tRNA" evidence="9">
    <location>
        <begin position="191"/>
        <end position="193"/>
    </location>
</feature>
<dbReference type="GO" id="GO:0005524">
    <property type="term" value="F:ATP binding"/>
    <property type="evidence" value="ECO:0007669"/>
    <property type="project" value="UniProtKB-KW"/>
</dbReference>
<evidence type="ECO:0000256" key="10">
    <source>
        <dbReference type="SAM" id="MobiDB-lite"/>
    </source>
</evidence>
<organism evidence="13 14">
    <name type="scientific">Niabella drilacis (strain DSM 25811 / CCM 8410 / CCUG 62505 / LMG 26954 / E90)</name>
    <dbReference type="NCBI Taxonomy" id="1285928"/>
    <lineage>
        <taxon>Bacteria</taxon>
        <taxon>Pseudomonadati</taxon>
        <taxon>Bacteroidota</taxon>
        <taxon>Chitinophagia</taxon>
        <taxon>Chitinophagales</taxon>
        <taxon>Chitinophagaceae</taxon>
        <taxon>Niabella</taxon>
    </lineage>
</organism>
<keyword evidence="1 9" id="KW-0820">tRNA-binding</keyword>
<dbReference type="EMBL" id="FMZO01000002">
    <property type="protein sequence ID" value="SDC34582.1"/>
    <property type="molecule type" value="Genomic_DNA"/>
</dbReference>
<feature type="domain" description="tRNA-specific 2-thiouridylase MnmA-like C-terminal" evidence="11">
    <location>
        <begin position="325"/>
        <end position="399"/>
    </location>
</feature>
<dbReference type="FunFam" id="2.30.30.280:FF:000001">
    <property type="entry name" value="tRNA-specific 2-thiouridylase MnmA"/>
    <property type="match status" value="1"/>
</dbReference>
<evidence type="ECO:0000313" key="13">
    <source>
        <dbReference type="EMBL" id="SDC34582.1"/>
    </source>
</evidence>
<comment type="function">
    <text evidence="9">Catalyzes the 2-thiolation of uridine at the wobble position (U34) of tRNA, leading to the formation of s(2)U34.</text>
</comment>
<dbReference type="AlphaFoldDB" id="A0A1G6KU13"/>